<evidence type="ECO:0000313" key="1">
    <source>
        <dbReference type="EMBL" id="SDJ28661.1"/>
    </source>
</evidence>
<dbReference type="Gene3D" id="3.50.30.50">
    <property type="entry name" value="Putative cyclase"/>
    <property type="match status" value="1"/>
</dbReference>
<dbReference type="InterPro" id="IPR007325">
    <property type="entry name" value="KFase/CYL"/>
</dbReference>
<dbReference type="OrthoDB" id="7067800at2"/>
<dbReference type="Pfam" id="PF04199">
    <property type="entry name" value="Cyclase"/>
    <property type="match status" value="1"/>
</dbReference>
<sequence>MTAFPDAGPAAGTYPDFAGLLRREGRLAGTSWGLFPDPDRGTPSFITPDAVLDARNCIRTGAVFGLDYPADAFDPGMSLKRGAPRHTIYSSHPAHRDDYLDGYYLQGTTQIDGLRHRRADDVGFYNGTPDDRVGEGTPDLGIQEWADRPIVGRGVLVDLDGYRRAQDAPIDHASGEPLGLDLIQAAASVQGVELKPGDILMLHTGWCEWFLGLSPERKQELRAARRATGVAQSEEFVAWAWDHQFAVLAADTFAFECLPVVPGSPFLESAPNDHGMMHQQLLAKLGMPLGELWRLGPLSRHMEATGHRDAFLSIKPLNITGATGSPANATALT</sequence>
<dbReference type="SUPFAM" id="SSF102198">
    <property type="entry name" value="Putative cyclase"/>
    <property type="match status" value="1"/>
</dbReference>
<dbReference type="Proteomes" id="UP000182130">
    <property type="component" value="Unassembled WGS sequence"/>
</dbReference>
<dbReference type="GO" id="GO:0004061">
    <property type="term" value="F:arylformamidase activity"/>
    <property type="evidence" value="ECO:0007669"/>
    <property type="project" value="InterPro"/>
</dbReference>
<dbReference type="InterPro" id="IPR037175">
    <property type="entry name" value="KFase_sf"/>
</dbReference>
<proteinExistence type="predicted"/>
<protein>
    <submittedName>
        <fullName evidence="1">Putative cyclase</fullName>
    </submittedName>
</protein>
<dbReference type="GO" id="GO:0019441">
    <property type="term" value="P:L-tryptophan catabolic process to kynurenine"/>
    <property type="evidence" value="ECO:0007669"/>
    <property type="project" value="InterPro"/>
</dbReference>
<dbReference type="STRING" id="1045773.SAMN05216555_10922"/>
<organism evidence="1 2">
    <name type="scientific">Arthrobacter cupressi</name>
    <dbReference type="NCBI Taxonomy" id="1045773"/>
    <lineage>
        <taxon>Bacteria</taxon>
        <taxon>Bacillati</taxon>
        <taxon>Actinomycetota</taxon>
        <taxon>Actinomycetes</taxon>
        <taxon>Micrococcales</taxon>
        <taxon>Micrococcaceae</taxon>
        <taxon>Arthrobacter</taxon>
    </lineage>
</organism>
<name>A0A1G8SHI4_9MICC</name>
<gene>
    <name evidence="1" type="ORF">SAMN05216555_10922</name>
</gene>
<evidence type="ECO:0000313" key="2">
    <source>
        <dbReference type="Proteomes" id="UP000182130"/>
    </source>
</evidence>
<dbReference type="AlphaFoldDB" id="A0A1G8SHI4"/>
<reference evidence="2" key="1">
    <citation type="submission" date="2016-10" db="EMBL/GenBank/DDBJ databases">
        <authorList>
            <person name="Varghese N."/>
            <person name="Submissions S."/>
        </authorList>
    </citation>
    <scope>NUCLEOTIDE SEQUENCE [LARGE SCALE GENOMIC DNA]</scope>
    <source>
        <strain evidence="2">CGMCC 1.10783</strain>
    </source>
</reference>
<keyword evidence="2" id="KW-1185">Reference proteome</keyword>
<dbReference type="PANTHER" id="PTHR34861:SF11">
    <property type="entry name" value="CYCLASE"/>
    <property type="match status" value="1"/>
</dbReference>
<dbReference type="PANTHER" id="PTHR34861">
    <property type="match status" value="1"/>
</dbReference>
<accession>A0A1G8SHI4</accession>
<dbReference type="EMBL" id="FNEI01000009">
    <property type="protein sequence ID" value="SDJ28661.1"/>
    <property type="molecule type" value="Genomic_DNA"/>
</dbReference>
<dbReference type="RefSeq" id="WP_074589336.1">
    <property type="nucleotide sequence ID" value="NZ_FNEI01000009.1"/>
</dbReference>